<dbReference type="EMBL" id="FSRC01000003">
    <property type="protein sequence ID" value="SIO18509.1"/>
    <property type="molecule type" value="Genomic_DNA"/>
</dbReference>
<dbReference type="PANTHER" id="PTHR10443">
    <property type="entry name" value="MICROSOMAL DIPEPTIDASE"/>
    <property type="match status" value="1"/>
</dbReference>
<evidence type="ECO:0000313" key="1">
    <source>
        <dbReference type="EMBL" id="SIO18509.1"/>
    </source>
</evidence>
<accession>A0A1N6HFR7</accession>
<proteinExistence type="predicted"/>
<sequence length="387" mass="42632">MKKLLFALGVITILYFIATFFVPPYIEEQRNPVKSPPPYSVSTEAQEIYDRLDFISDLHCDALLWGRDLTQKGSIGHVDFPRMREVNVGLEMFTIVSKSPSGQNMKSNSADTFDNITPLTIAKGVAPNQWFSLINRTLGQAESLHQFIEEENGKVIFVHDKKSFEELISARNTDKTVVGAMLGIEGAHALEGSLENLEKVYEAGIRMIGPTHFFDNELGGSAHGENGAGLTDFGKSVIKRMNELNIFVDLAHCSPAIVEDVLEMTTKPVMVSHIGVQSVLDSQRNLSDDQIRKIAANGGIIGVAFFDMAVGVPEIDGIVATMKHIRDLVGVEYIALGSDYDGAVEVPFDITGLPLIVEALLKEGFTEEEIRAIMGENVKRFFLKNLI</sequence>
<dbReference type="GO" id="GO:0006508">
    <property type="term" value="P:proteolysis"/>
    <property type="evidence" value="ECO:0007669"/>
    <property type="project" value="InterPro"/>
</dbReference>
<dbReference type="RefSeq" id="WP_074226563.1">
    <property type="nucleotide sequence ID" value="NZ_FSRC01000003.1"/>
</dbReference>
<dbReference type="InterPro" id="IPR000180">
    <property type="entry name" value="Dipep_AS"/>
</dbReference>
<dbReference type="SUPFAM" id="SSF51556">
    <property type="entry name" value="Metallo-dependent hydrolases"/>
    <property type="match status" value="1"/>
</dbReference>
<dbReference type="Pfam" id="PF01244">
    <property type="entry name" value="Peptidase_M19"/>
    <property type="match status" value="1"/>
</dbReference>
<dbReference type="CDD" id="cd01301">
    <property type="entry name" value="rDP_like"/>
    <property type="match status" value="1"/>
</dbReference>
<dbReference type="PROSITE" id="PS00869">
    <property type="entry name" value="RENAL_DIPEPTIDASE_1"/>
    <property type="match status" value="1"/>
</dbReference>
<dbReference type="Proteomes" id="UP000185221">
    <property type="component" value="Unassembled WGS sequence"/>
</dbReference>
<dbReference type="OrthoDB" id="9804920at2"/>
<dbReference type="InterPro" id="IPR032466">
    <property type="entry name" value="Metal_Hydrolase"/>
</dbReference>
<name>A0A1N6HFR7_9BACT</name>
<dbReference type="PANTHER" id="PTHR10443:SF12">
    <property type="entry name" value="DIPEPTIDASE"/>
    <property type="match status" value="1"/>
</dbReference>
<evidence type="ECO:0000313" key="2">
    <source>
        <dbReference type="Proteomes" id="UP000185221"/>
    </source>
</evidence>
<keyword evidence="2" id="KW-1185">Reference proteome</keyword>
<gene>
    <name evidence="1" type="ORF">SAMN05444394_3806</name>
</gene>
<organism evidence="1 2">
    <name type="scientific">Algoriphagus halophilus</name>
    <dbReference type="NCBI Taxonomy" id="226505"/>
    <lineage>
        <taxon>Bacteria</taxon>
        <taxon>Pseudomonadati</taxon>
        <taxon>Bacteroidota</taxon>
        <taxon>Cytophagia</taxon>
        <taxon>Cytophagales</taxon>
        <taxon>Cyclobacteriaceae</taxon>
        <taxon>Algoriphagus</taxon>
    </lineage>
</organism>
<dbReference type="GO" id="GO:0070573">
    <property type="term" value="F:metallodipeptidase activity"/>
    <property type="evidence" value="ECO:0007669"/>
    <property type="project" value="InterPro"/>
</dbReference>
<dbReference type="AlphaFoldDB" id="A0A1N6HFR7"/>
<dbReference type="InterPro" id="IPR008257">
    <property type="entry name" value="Pept_M19"/>
</dbReference>
<dbReference type="Gene3D" id="3.20.20.140">
    <property type="entry name" value="Metal-dependent hydrolases"/>
    <property type="match status" value="1"/>
</dbReference>
<dbReference type="PROSITE" id="PS51365">
    <property type="entry name" value="RENAL_DIPEPTIDASE_2"/>
    <property type="match status" value="1"/>
</dbReference>
<protein>
    <submittedName>
        <fullName evidence="1">Zn-dependent dipeptidase, dipeptidase homolog</fullName>
    </submittedName>
</protein>
<reference evidence="2" key="1">
    <citation type="submission" date="2016-11" db="EMBL/GenBank/DDBJ databases">
        <authorList>
            <person name="Varghese N."/>
            <person name="Submissions S."/>
        </authorList>
    </citation>
    <scope>NUCLEOTIDE SEQUENCE [LARGE SCALE GENOMIC DNA]</scope>
    <source>
        <strain evidence="2">DSM 15292</strain>
    </source>
</reference>
<dbReference type="STRING" id="226505.SAMN05444394_3806"/>